<organism evidence="2 3">
    <name type="scientific">Rugosimonospora acidiphila</name>
    <dbReference type="NCBI Taxonomy" id="556531"/>
    <lineage>
        <taxon>Bacteria</taxon>
        <taxon>Bacillati</taxon>
        <taxon>Actinomycetota</taxon>
        <taxon>Actinomycetes</taxon>
        <taxon>Micromonosporales</taxon>
        <taxon>Micromonosporaceae</taxon>
        <taxon>Rugosimonospora</taxon>
    </lineage>
</organism>
<name>A0ABP9SJ83_9ACTN</name>
<evidence type="ECO:0000256" key="1">
    <source>
        <dbReference type="SAM" id="Phobius"/>
    </source>
</evidence>
<dbReference type="Proteomes" id="UP001501570">
    <property type="component" value="Unassembled WGS sequence"/>
</dbReference>
<keyword evidence="1" id="KW-0472">Membrane</keyword>
<evidence type="ECO:0000313" key="2">
    <source>
        <dbReference type="EMBL" id="GAA5195625.1"/>
    </source>
</evidence>
<keyword evidence="1" id="KW-1133">Transmembrane helix</keyword>
<protein>
    <submittedName>
        <fullName evidence="2">Uncharacterized protein</fullName>
    </submittedName>
</protein>
<gene>
    <name evidence="2" type="ORF">GCM10023322_62740</name>
</gene>
<keyword evidence="3" id="KW-1185">Reference proteome</keyword>
<proteinExistence type="predicted"/>
<reference evidence="3" key="1">
    <citation type="journal article" date="2019" name="Int. J. Syst. Evol. Microbiol.">
        <title>The Global Catalogue of Microorganisms (GCM) 10K type strain sequencing project: providing services to taxonomists for standard genome sequencing and annotation.</title>
        <authorList>
            <consortium name="The Broad Institute Genomics Platform"/>
            <consortium name="The Broad Institute Genome Sequencing Center for Infectious Disease"/>
            <person name="Wu L."/>
            <person name="Ma J."/>
        </authorList>
    </citation>
    <scope>NUCLEOTIDE SEQUENCE [LARGE SCALE GENOMIC DNA]</scope>
    <source>
        <strain evidence="3">JCM 18304</strain>
    </source>
</reference>
<sequence length="81" mass="8048">MIRGRGRDVLFGLPVVLAVLACVAVAYGVLLDSAGARLAAPVWWGAGAMLAVGAGIGVWRHLPGRAARSLGRVSGSGPAAG</sequence>
<accession>A0ABP9SJ83</accession>
<dbReference type="RefSeq" id="WP_345635729.1">
    <property type="nucleotide sequence ID" value="NZ_BAABJQ010000024.1"/>
</dbReference>
<comment type="caution">
    <text evidence="2">The sequence shown here is derived from an EMBL/GenBank/DDBJ whole genome shotgun (WGS) entry which is preliminary data.</text>
</comment>
<dbReference type="PROSITE" id="PS51257">
    <property type="entry name" value="PROKAR_LIPOPROTEIN"/>
    <property type="match status" value="1"/>
</dbReference>
<dbReference type="EMBL" id="BAABJQ010000024">
    <property type="protein sequence ID" value="GAA5195625.1"/>
    <property type="molecule type" value="Genomic_DNA"/>
</dbReference>
<keyword evidence="1" id="KW-0812">Transmembrane</keyword>
<feature type="transmembrane region" description="Helical" evidence="1">
    <location>
        <begin position="42"/>
        <end position="62"/>
    </location>
</feature>
<feature type="transmembrane region" description="Helical" evidence="1">
    <location>
        <begin position="9"/>
        <end position="30"/>
    </location>
</feature>
<evidence type="ECO:0000313" key="3">
    <source>
        <dbReference type="Proteomes" id="UP001501570"/>
    </source>
</evidence>